<accession>A0A382CMC9</accession>
<dbReference type="Gene3D" id="3.40.630.30">
    <property type="match status" value="1"/>
</dbReference>
<dbReference type="GO" id="GO:0016747">
    <property type="term" value="F:acyltransferase activity, transferring groups other than amino-acyl groups"/>
    <property type="evidence" value="ECO:0007669"/>
    <property type="project" value="InterPro"/>
</dbReference>
<feature type="domain" description="N-acetyltransferase" evidence="1">
    <location>
        <begin position="10"/>
        <end position="65"/>
    </location>
</feature>
<evidence type="ECO:0000313" key="2">
    <source>
        <dbReference type="EMBL" id="SVB27368.1"/>
    </source>
</evidence>
<dbReference type="Pfam" id="PF13302">
    <property type="entry name" value="Acetyltransf_3"/>
    <property type="match status" value="1"/>
</dbReference>
<organism evidence="2">
    <name type="scientific">marine metagenome</name>
    <dbReference type="NCBI Taxonomy" id="408172"/>
    <lineage>
        <taxon>unclassified sequences</taxon>
        <taxon>metagenomes</taxon>
        <taxon>ecological metagenomes</taxon>
    </lineage>
</organism>
<dbReference type="PANTHER" id="PTHR43792:SF1">
    <property type="entry name" value="N-ACETYLTRANSFERASE DOMAIN-CONTAINING PROTEIN"/>
    <property type="match status" value="1"/>
</dbReference>
<sequence>MLPFENSCLIEIGYRLATAAWGQGAATEVGTRLLNYGLRELALELIAAVIHPENAASQNVIRKLDCDQMVCVSTMV</sequence>
<dbReference type="SUPFAM" id="SSF55729">
    <property type="entry name" value="Acyl-CoA N-acyltransferases (Nat)"/>
    <property type="match status" value="1"/>
</dbReference>
<dbReference type="AlphaFoldDB" id="A0A382CMC9"/>
<reference evidence="2" key="1">
    <citation type="submission" date="2018-05" db="EMBL/GenBank/DDBJ databases">
        <authorList>
            <person name="Lanie J.A."/>
            <person name="Ng W.-L."/>
            <person name="Kazmierczak K.M."/>
            <person name="Andrzejewski T.M."/>
            <person name="Davidsen T.M."/>
            <person name="Wayne K.J."/>
            <person name="Tettelin H."/>
            <person name="Glass J.I."/>
            <person name="Rusch D."/>
            <person name="Podicherti R."/>
            <person name="Tsui H.-C.T."/>
            <person name="Winkler M.E."/>
        </authorList>
    </citation>
    <scope>NUCLEOTIDE SEQUENCE</scope>
</reference>
<dbReference type="InterPro" id="IPR051531">
    <property type="entry name" value="N-acetyltransferase"/>
</dbReference>
<proteinExistence type="predicted"/>
<name>A0A382CMC9_9ZZZZ</name>
<dbReference type="EMBL" id="UINC01035251">
    <property type="protein sequence ID" value="SVB27368.1"/>
    <property type="molecule type" value="Genomic_DNA"/>
</dbReference>
<dbReference type="PANTHER" id="PTHR43792">
    <property type="entry name" value="GNAT FAMILY, PUTATIVE (AFU_ORTHOLOGUE AFUA_3G00765)-RELATED-RELATED"/>
    <property type="match status" value="1"/>
</dbReference>
<protein>
    <recommendedName>
        <fullName evidence="1">N-acetyltransferase domain-containing protein</fullName>
    </recommendedName>
</protein>
<dbReference type="InterPro" id="IPR000182">
    <property type="entry name" value="GNAT_dom"/>
</dbReference>
<evidence type="ECO:0000259" key="1">
    <source>
        <dbReference type="Pfam" id="PF13302"/>
    </source>
</evidence>
<dbReference type="InterPro" id="IPR016181">
    <property type="entry name" value="Acyl_CoA_acyltransferase"/>
</dbReference>
<gene>
    <name evidence="2" type="ORF">METZ01_LOCUS180222</name>
</gene>